<feature type="compositionally biased region" description="Polar residues" evidence="1">
    <location>
        <begin position="65"/>
        <end position="80"/>
    </location>
</feature>
<organism evidence="2 3">
    <name type="scientific">[Emmonsia] crescens</name>
    <dbReference type="NCBI Taxonomy" id="73230"/>
    <lineage>
        <taxon>Eukaryota</taxon>
        <taxon>Fungi</taxon>
        <taxon>Dikarya</taxon>
        <taxon>Ascomycota</taxon>
        <taxon>Pezizomycotina</taxon>
        <taxon>Eurotiomycetes</taxon>
        <taxon>Eurotiomycetidae</taxon>
        <taxon>Onygenales</taxon>
        <taxon>Ajellomycetaceae</taxon>
        <taxon>Emergomyces</taxon>
    </lineage>
</organism>
<feature type="compositionally biased region" description="Polar residues" evidence="1">
    <location>
        <begin position="119"/>
        <end position="133"/>
    </location>
</feature>
<dbReference type="AlphaFoldDB" id="A0A2B7YSE4"/>
<feature type="compositionally biased region" description="Basic and acidic residues" evidence="1">
    <location>
        <begin position="166"/>
        <end position="180"/>
    </location>
</feature>
<protein>
    <submittedName>
        <fullName evidence="2">DNA helicase INO80</fullName>
    </submittedName>
</protein>
<feature type="compositionally biased region" description="Polar residues" evidence="1">
    <location>
        <begin position="88"/>
        <end position="97"/>
    </location>
</feature>
<accession>A0A2B7YSE4</accession>
<comment type="caution">
    <text evidence="2">The sequence shown here is derived from an EMBL/GenBank/DDBJ whole genome shotgun (WGS) entry which is preliminary data.</text>
</comment>
<evidence type="ECO:0000313" key="2">
    <source>
        <dbReference type="EMBL" id="PGH23537.1"/>
    </source>
</evidence>
<feature type="compositionally biased region" description="Pro residues" evidence="1">
    <location>
        <begin position="37"/>
        <end position="48"/>
    </location>
</feature>
<name>A0A2B7YSE4_9EURO</name>
<feature type="non-terminal residue" evidence="2">
    <location>
        <position position="210"/>
    </location>
</feature>
<feature type="region of interest" description="Disordered" evidence="1">
    <location>
        <begin position="1"/>
        <end position="210"/>
    </location>
</feature>
<dbReference type="VEuPathDB" id="FungiDB:EMCG_05229"/>
<keyword evidence="2" id="KW-0347">Helicase</keyword>
<keyword evidence="2" id="KW-0547">Nucleotide-binding</keyword>
<gene>
    <name evidence="2" type="ORF">GX50_08984</name>
</gene>
<dbReference type="GO" id="GO:0004386">
    <property type="term" value="F:helicase activity"/>
    <property type="evidence" value="ECO:0007669"/>
    <property type="project" value="UniProtKB-KW"/>
</dbReference>
<evidence type="ECO:0000256" key="1">
    <source>
        <dbReference type="SAM" id="MobiDB-lite"/>
    </source>
</evidence>
<feature type="compositionally biased region" description="Basic and acidic residues" evidence="1">
    <location>
        <begin position="141"/>
        <end position="152"/>
    </location>
</feature>
<dbReference type="EMBL" id="PDND01000992">
    <property type="protein sequence ID" value="PGH23537.1"/>
    <property type="molecule type" value="Genomic_DNA"/>
</dbReference>
<evidence type="ECO:0000313" key="3">
    <source>
        <dbReference type="Proteomes" id="UP000226031"/>
    </source>
</evidence>
<keyword evidence="2" id="KW-0067">ATP-binding</keyword>
<dbReference type="Proteomes" id="UP000226031">
    <property type="component" value="Unassembled WGS sequence"/>
</dbReference>
<dbReference type="STRING" id="73230.A0A2B7YSE4"/>
<reference evidence="2 3" key="1">
    <citation type="submission" date="2017-10" db="EMBL/GenBank/DDBJ databases">
        <title>Comparative genomics in systemic dimorphic fungi from Ajellomycetaceae.</title>
        <authorList>
            <person name="Munoz J.F."/>
            <person name="Mcewen J.G."/>
            <person name="Clay O.K."/>
            <person name="Cuomo C.A."/>
        </authorList>
    </citation>
    <scope>NUCLEOTIDE SEQUENCE [LARGE SCALE GENOMIC DNA]</scope>
    <source>
        <strain evidence="2 3">UAMH4076</strain>
    </source>
</reference>
<proteinExistence type="predicted"/>
<sequence length="210" mass="22874">MAGGPPYTVHSPTQQPRFANYSPSSRDRSSYPNNDPYQPPPHTPPAYPPTSMTRSPHFGHAPSPMMNTTLPPLNGSTSHADASPSYHAHSTSATPQFSLHRPYGSSHMSSSAHSPPPNLYSQQASSHTHSRGGTESMARSPKREHETMHDTRPNSMGYSSQSPMMRDTKPASPKESKPARTDPMSFASILSGPAEERPPRKTTPPLRVNK</sequence>
<feature type="compositionally biased region" description="Polar residues" evidence="1">
    <location>
        <begin position="153"/>
        <end position="163"/>
    </location>
</feature>
<keyword evidence="3" id="KW-1185">Reference proteome</keyword>
<keyword evidence="2" id="KW-0378">Hydrolase</keyword>